<dbReference type="RefSeq" id="WP_143244180.1">
    <property type="nucleotide sequence ID" value="NZ_MSSV01000002.1"/>
</dbReference>
<dbReference type="EMBL" id="VORV01000003">
    <property type="protein sequence ID" value="TXD78781.1"/>
    <property type="molecule type" value="Genomic_DNA"/>
</dbReference>
<evidence type="ECO:0000313" key="2">
    <source>
        <dbReference type="Proteomes" id="UP000321927"/>
    </source>
</evidence>
<dbReference type="Proteomes" id="UP000321927">
    <property type="component" value="Unassembled WGS sequence"/>
</dbReference>
<keyword evidence="2" id="KW-1185">Reference proteome</keyword>
<protein>
    <recommendedName>
        <fullName evidence="3">Single-stranded DNA-binding protein</fullName>
    </recommendedName>
</protein>
<organism evidence="1 2">
    <name type="scientific">Algoriphagus ratkowskyi</name>
    <dbReference type="NCBI Taxonomy" id="57028"/>
    <lineage>
        <taxon>Bacteria</taxon>
        <taxon>Pseudomonadati</taxon>
        <taxon>Bacteroidota</taxon>
        <taxon>Cytophagia</taxon>
        <taxon>Cytophagales</taxon>
        <taxon>Cyclobacteriaceae</taxon>
        <taxon>Algoriphagus</taxon>
    </lineage>
</organism>
<reference evidence="1 2" key="1">
    <citation type="submission" date="2019-08" db="EMBL/GenBank/DDBJ databases">
        <title>Genome of Algoriphagus ratkowskyi IC026.</title>
        <authorList>
            <person name="Bowman J.P."/>
        </authorList>
    </citation>
    <scope>NUCLEOTIDE SEQUENCE [LARGE SCALE GENOMIC DNA]</scope>
    <source>
        <strain evidence="1 2">IC026</strain>
    </source>
</reference>
<name>A0ABY3HQK1_9BACT</name>
<evidence type="ECO:0008006" key="3">
    <source>
        <dbReference type="Google" id="ProtNLM"/>
    </source>
</evidence>
<evidence type="ECO:0000313" key="1">
    <source>
        <dbReference type="EMBL" id="TXD78781.1"/>
    </source>
</evidence>
<accession>A0ABY3HQK1</accession>
<proteinExistence type="predicted"/>
<sequence>MQKYIYVILFFIFFPKDCFSQAKRLRDAGNVSMIEVLVKPDEFNSKKILFSGILIYEHENSAIYLSKQSAEYAVSTEAFWVRFAKGYESDQELKKLDGKYVSVYGIFDKDQFGHMGAYRGTILVERIQLRTRYRKL</sequence>
<gene>
    <name evidence="1" type="ORF">ESW18_04470</name>
</gene>
<comment type="caution">
    <text evidence="1">The sequence shown here is derived from an EMBL/GenBank/DDBJ whole genome shotgun (WGS) entry which is preliminary data.</text>
</comment>